<keyword evidence="1" id="KW-0812">Transmembrane</keyword>
<organism evidence="2 3">
    <name type="scientific">Aspergillus luchuensis (strain CBS 106.47)</name>
    <dbReference type="NCBI Taxonomy" id="1137211"/>
    <lineage>
        <taxon>Eukaryota</taxon>
        <taxon>Fungi</taxon>
        <taxon>Dikarya</taxon>
        <taxon>Ascomycota</taxon>
        <taxon>Pezizomycotina</taxon>
        <taxon>Eurotiomycetes</taxon>
        <taxon>Eurotiomycetidae</taxon>
        <taxon>Eurotiales</taxon>
        <taxon>Aspergillaceae</taxon>
        <taxon>Aspergillus</taxon>
        <taxon>Aspergillus subgen. Circumdati</taxon>
    </lineage>
</organism>
<dbReference type="EMBL" id="KV878237">
    <property type="protein sequence ID" value="OJZ91295.1"/>
    <property type="molecule type" value="Genomic_DNA"/>
</dbReference>
<keyword evidence="1" id="KW-0472">Membrane</keyword>
<sequence>MSSLCWSFIEARALQYGKLRLYTFNMLCLLFMALYFQNFITLAQLIMVKGLVESMSLWYATLYFSCTNGVSSLRSDPLYIQACY</sequence>
<evidence type="ECO:0000313" key="3">
    <source>
        <dbReference type="Proteomes" id="UP000184063"/>
    </source>
</evidence>
<feature type="transmembrane region" description="Helical" evidence="1">
    <location>
        <begin position="21"/>
        <end position="47"/>
    </location>
</feature>
<protein>
    <submittedName>
        <fullName evidence="2">Uncharacterized protein</fullName>
    </submittedName>
</protein>
<evidence type="ECO:0000256" key="1">
    <source>
        <dbReference type="SAM" id="Phobius"/>
    </source>
</evidence>
<dbReference type="VEuPathDB" id="FungiDB:ASPFODRAFT_447094"/>
<keyword evidence="1" id="KW-1133">Transmembrane helix</keyword>
<gene>
    <name evidence="2" type="ORF">ASPFODRAFT_447094</name>
</gene>
<dbReference type="AlphaFoldDB" id="A0A1M3TX51"/>
<accession>A0A1M3TX51</accession>
<reference evidence="3" key="1">
    <citation type="journal article" date="2017" name="Genome Biol.">
        <title>Comparative genomics reveals high biological diversity and specific adaptations in the industrially and medically important fungal genus Aspergillus.</title>
        <authorList>
            <person name="de Vries R.P."/>
            <person name="Riley R."/>
            <person name="Wiebenga A."/>
            <person name="Aguilar-Osorio G."/>
            <person name="Amillis S."/>
            <person name="Uchima C.A."/>
            <person name="Anderluh G."/>
            <person name="Asadollahi M."/>
            <person name="Askin M."/>
            <person name="Barry K."/>
            <person name="Battaglia E."/>
            <person name="Bayram O."/>
            <person name="Benocci T."/>
            <person name="Braus-Stromeyer S.A."/>
            <person name="Caldana C."/>
            <person name="Canovas D."/>
            <person name="Cerqueira G.C."/>
            <person name="Chen F."/>
            <person name="Chen W."/>
            <person name="Choi C."/>
            <person name="Clum A."/>
            <person name="Dos Santos R.A."/>
            <person name="Damasio A.R."/>
            <person name="Diallinas G."/>
            <person name="Emri T."/>
            <person name="Fekete E."/>
            <person name="Flipphi M."/>
            <person name="Freyberg S."/>
            <person name="Gallo A."/>
            <person name="Gournas C."/>
            <person name="Habgood R."/>
            <person name="Hainaut M."/>
            <person name="Harispe M.L."/>
            <person name="Henrissat B."/>
            <person name="Hilden K.S."/>
            <person name="Hope R."/>
            <person name="Hossain A."/>
            <person name="Karabika E."/>
            <person name="Karaffa L."/>
            <person name="Karanyi Z."/>
            <person name="Krasevec N."/>
            <person name="Kuo A."/>
            <person name="Kusch H."/>
            <person name="LaButti K."/>
            <person name="Lagendijk E.L."/>
            <person name="Lapidus A."/>
            <person name="Levasseur A."/>
            <person name="Lindquist E."/>
            <person name="Lipzen A."/>
            <person name="Logrieco A.F."/>
            <person name="MacCabe A."/>
            <person name="Maekelae M.R."/>
            <person name="Malavazi I."/>
            <person name="Melin P."/>
            <person name="Meyer V."/>
            <person name="Mielnichuk N."/>
            <person name="Miskei M."/>
            <person name="Molnar A.P."/>
            <person name="Mule G."/>
            <person name="Ngan C.Y."/>
            <person name="Orejas M."/>
            <person name="Orosz E."/>
            <person name="Ouedraogo J.P."/>
            <person name="Overkamp K.M."/>
            <person name="Park H.-S."/>
            <person name="Perrone G."/>
            <person name="Piumi F."/>
            <person name="Punt P.J."/>
            <person name="Ram A.F."/>
            <person name="Ramon A."/>
            <person name="Rauscher S."/>
            <person name="Record E."/>
            <person name="Riano-Pachon D.M."/>
            <person name="Robert V."/>
            <person name="Roehrig J."/>
            <person name="Ruller R."/>
            <person name="Salamov A."/>
            <person name="Salih N.S."/>
            <person name="Samson R.A."/>
            <person name="Sandor E."/>
            <person name="Sanguinetti M."/>
            <person name="Schuetze T."/>
            <person name="Sepcic K."/>
            <person name="Shelest E."/>
            <person name="Sherlock G."/>
            <person name="Sophianopoulou V."/>
            <person name="Squina F.M."/>
            <person name="Sun H."/>
            <person name="Susca A."/>
            <person name="Todd R.B."/>
            <person name="Tsang A."/>
            <person name="Unkles S.E."/>
            <person name="van de Wiele N."/>
            <person name="van Rossen-Uffink D."/>
            <person name="Oliveira J.V."/>
            <person name="Vesth T.C."/>
            <person name="Visser J."/>
            <person name="Yu J.-H."/>
            <person name="Zhou M."/>
            <person name="Andersen M.R."/>
            <person name="Archer D.B."/>
            <person name="Baker S.E."/>
            <person name="Benoit I."/>
            <person name="Brakhage A.A."/>
            <person name="Braus G.H."/>
            <person name="Fischer R."/>
            <person name="Frisvad J.C."/>
            <person name="Goldman G.H."/>
            <person name="Houbraken J."/>
            <person name="Oakley B."/>
            <person name="Pocsi I."/>
            <person name="Scazzocchio C."/>
            <person name="Seiboth B."/>
            <person name="vanKuyk P.A."/>
            <person name="Wortman J."/>
            <person name="Dyer P.S."/>
            <person name="Grigoriev I.V."/>
        </authorList>
    </citation>
    <scope>NUCLEOTIDE SEQUENCE [LARGE SCALE GENOMIC DNA]</scope>
    <source>
        <strain evidence="3">CBS 106.47</strain>
    </source>
</reference>
<evidence type="ECO:0000313" key="2">
    <source>
        <dbReference type="EMBL" id="OJZ91295.1"/>
    </source>
</evidence>
<name>A0A1M3TX51_ASPLC</name>
<dbReference type="Proteomes" id="UP000184063">
    <property type="component" value="Unassembled WGS sequence"/>
</dbReference>
<proteinExistence type="predicted"/>